<proteinExistence type="predicted"/>
<evidence type="ECO:0000313" key="2">
    <source>
        <dbReference type="EMBL" id="QDG51637.1"/>
    </source>
</evidence>
<accession>A0A5B8Y6K3</accession>
<evidence type="ECO:0000259" key="1">
    <source>
        <dbReference type="PROSITE" id="PS51677"/>
    </source>
</evidence>
<organism evidence="2 3">
    <name type="scientific">Persicimonas caeni</name>
    <dbReference type="NCBI Taxonomy" id="2292766"/>
    <lineage>
        <taxon>Bacteria</taxon>
        <taxon>Deltaproteobacteria</taxon>
        <taxon>Bradymonadales</taxon>
        <taxon>Bradymonadaceae</taxon>
        <taxon>Persicimonas</taxon>
    </lineage>
</organism>
<dbReference type="EMBL" id="CP041186">
    <property type="protein sequence ID" value="QDG51637.1"/>
    <property type="molecule type" value="Genomic_DNA"/>
</dbReference>
<dbReference type="Pfam" id="PF01522">
    <property type="entry name" value="Polysacc_deac_1"/>
    <property type="match status" value="1"/>
</dbReference>
<keyword evidence="3" id="KW-1185">Reference proteome</keyword>
<dbReference type="PROSITE" id="PS51677">
    <property type="entry name" value="NODB"/>
    <property type="match status" value="1"/>
</dbReference>
<reference evidence="2 3" key="1">
    <citation type="submission" date="2019-06" db="EMBL/GenBank/DDBJ databases">
        <title>Persicimonas caeni gen. nov., sp. nov., a predatory bacterium isolated from solar saltern.</title>
        <authorList>
            <person name="Wang S."/>
        </authorList>
    </citation>
    <scope>NUCLEOTIDE SEQUENCE [LARGE SCALE GENOMIC DNA]</scope>
    <source>
        <strain evidence="2 3">YN101</strain>
    </source>
</reference>
<dbReference type="AlphaFoldDB" id="A0A4Y6PUE6"/>
<name>A0A4Y6PUE6_PERCE</name>
<protein>
    <submittedName>
        <fullName evidence="2">Polysaccharide deacetylase</fullName>
    </submittedName>
</protein>
<dbReference type="InterPro" id="IPR011330">
    <property type="entry name" value="Glyco_hydro/deAcase_b/a-brl"/>
</dbReference>
<dbReference type="Gene3D" id="3.20.20.370">
    <property type="entry name" value="Glycoside hydrolase/deacetylase"/>
    <property type="match status" value="1"/>
</dbReference>
<dbReference type="InterPro" id="IPR002509">
    <property type="entry name" value="NODB_dom"/>
</dbReference>
<dbReference type="SUPFAM" id="SSF88713">
    <property type="entry name" value="Glycoside hydrolase/deacetylase"/>
    <property type="match status" value="1"/>
</dbReference>
<sequence length="321" mass="35941">MSEPAANGASSPPRACLTVDLDSLRFYRDIHGLDRRRDGGPDAAYTVGVRRLLDFFADHHVPATLFVVGRDAEQPAHAELLAEAVSKGFELGNHSYSHFYDLPQRPLEIRERELALGEEAIEAAGGRRPVGYRAPGYNITEDLLQLVASRGYLYDSSVFPCPPYYFAKGAIMAWQRLRSRPSRSAMTPASNLLAPIGPYRPSRDKLWKPDERSRMPVEVPMCLVPGLRFPIIGTSLHLLGESGFNAVYPLLAGAYDEIFQLEFHAIDFMDADDVDSPELVAAQPDLRVPWEKKRALYTHVITRLREKYIFTTLEDAVRALA</sequence>
<dbReference type="OrthoDB" id="9763050at2"/>
<dbReference type="PANTHER" id="PTHR47561">
    <property type="entry name" value="POLYSACCHARIDE DEACETYLASE FAMILY PROTEIN (AFU_ORTHOLOGUE AFUA_6G05030)"/>
    <property type="match status" value="1"/>
</dbReference>
<evidence type="ECO:0000313" key="3">
    <source>
        <dbReference type="Proteomes" id="UP000315995"/>
    </source>
</evidence>
<accession>A0A4Y6PUE6</accession>
<dbReference type="Proteomes" id="UP000315995">
    <property type="component" value="Chromosome"/>
</dbReference>
<gene>
    <name evidence="2" type="ORF">FIV42_13025</name>
</gene>
<dbReference type="GO" id="GO:0005975">
    <property type="term" value="P:carbohydrate metabolic process"/>
    <property type="evidence" value="ECO:0007669"/>
    <property type="project" value="InterPro"/>
</dbReference>
<dbReference type="GO" id="GO:0016810">
    <property type="term" value="F:hydrolase activity, acting on carbon-nitrogen (but not peptide) bonds"/>
    <property type="evidence" value="ECO:0007669"/>
    <property type="project" value="InterPro"/>
</dbReference>
<dbReference type="PANTHER" id="PTHR47561:SF1">
    <property type="entry name" value="POLYSACCHARIDE DEACETYLASE FAMILY PROTEIN (AFU_ORTHOLOGUE AFUA_6G05030)"/>
    <property type="match status" value="1"/>
</dbReference>
<feature type="domain" description="NodB homology" evidence="1">
    <location>
        <begin position="35"/>
        <end position="321"/>
    </location>
</feature>
<dbReference type="RefSeq" id="WP_141198117.1">
    <property type="nucleotide sequence ID" value="NZ_CP041186.1"/>
</dbReference>